<evidence type="ECO:0000313" key="14">
    <source>
        <dbReference type="Proteomes" id="UP001383192"/>
    </source>
</evidence>
<feature type="transmembrane region" description="Helical" evidence="10">
    <location>
        <begin position="842"/>
        <end position="861"/>
    </location>
</feature>
<evidence type="ECO:0000256" key="6">
    <source>
        <dbReference type="ARBA" id="ARBA00022824"/>
    </source>
</evidence>
<evidence type="ECO:0000256" key="3">
    <source>
        <dbReference type="ARBA" id="ARBA00022448"/>
    </source>
</evidence>
<dbReference type="Gene3D" id="3.40.50.1820">
    <property type="entry name" value="alpha/beta hydrolase"/>
    <property type="match status" value="1"/>
</dbReference>
<organism evidence="13 14">
    <name type="scientific">Paramarasmius palmivorus</name>
    <dbReference type="NCBI Taxonomy" id="297713"/>
    <lineage>
        <taxon>Eukaryota</taxon>
        <taxon>Fungi</taxon>
        <taxon>Dikarya</taxon>
        <taxon>Basidiomycota</taxon>
        <taxon>Agaricomycotina</taxon>
        <taxon>Agaricomycetes</taxon>
        <taxon>Agaricomycetidae</taxon>
        <taxon>Agaricales</taxon>
        <taxon>Marasmiineae</taxon>
        <taxon>Marasmiaceae</taxon>
        <taxon>Paramarasmius</taxon>
    </lineage>
</organism>
<dbReference type="InterPro" id="IPR039529">
    <property type="entry name" value="PGAP1/BST1"/>
</dbReference>
<dbReference type="EMBL" id="JAYKXP010000016">
    <property type="protein sequence ID" value="KAK7049752.1"/>
    <property type="molecule type" value="Genomic_DNA"/>
</dbReference>
<evidence type="ECO:0000256" key="4">
    <source>
        <dbReference type="ARBA" id="ARBA00022692"/>
    </source>
</evidence>
<proteinExistence type="inferred from homology"/>
<evidence type="ECO:0000256" key="1">
    <source>
        <dbReference type="ARBA" id="ARBA00004477"/>
    </source>
</evidence>
<evidence type="ECO:0000256" key="9">
    <source>
        <dbReference type="ARBA" id="ARBA00023136"/>
    </source>
</evidence>
<feature type="transmembrane region" description="Helical" evidence="10">
    <location>
        <begin position="623"/>
        <end position="643"/>
    </location>
</feature>
<evidence type="ECO:0000259" key="11">
    <source>
        <dbReference type="Pfam" id="PF07819"/>
    </source>
</evidence>
<dbReference type="GO" id="GO:0005789">
    <property type="term" value="C:endoplasmic reticulum membrane"/>
    <property type="evidence" value="ECO:0007669"/>
    <property type="project" value="UniProtKB-SubCell"/>
</dbReference>
<sequence length="918" mass="100732">MSRVVTLYLAIWSLAVVALFLIATLEIPESLSPQGCRMSWMSPSYIVQSNFNSTWTPLGSRYSLVLYREVGWETNELWRGTPVLFIPGNAGSSKQVRSIASSAARQYFSRPGTAAYEFVSRGLKPLDFFAVEFNEDLSAFHGPTVEAQTDYTSQAIKYVLSMYPKDTKIIIMGHSMGGIVATSLLPSQDIAAIITMSTPHTLPPARFDQRIDYIYGRNREVLDRDPVPILSLCGGATDMMIPSESCILPAPANVDGTDAPLRATVFTSALEGAWTGVGHREMVWCHQVRWRVARAALELSGAKSIGEIRIVLDKWLRDGHSLPLLEPGSSSTDITELSEDDTPDFLPAGIPLTLKQPRGSRTYLLPVMASPSLEHFVLFVSQGSIPPVAPQHPNSLQVSVKLCTQQNGGAIQCNRLTPSVHKLIPNPVPGKTFPVPHEGSDESEGVVLFEADVPSPSNAEQTWIAVHTIRAEGDGWVLGGLYRDPKIVNPVSTLGLLFGPTFIDLHNLKTSKATVTLPNLLSHALVVYRVSSRYSDGDSHSDSLLHPLMVHTSSSVETHYFPLTLPMSHRLLIHTHGTAPYVRTVGAKGIELTVYSSDVPGQLQGVDLSIDWKGTLGRWSTRYFTTLACWAVGVVSLLMFEVLAIGDLDGNGSIPTVHQSLQLFCLGTLPKLVLGSFVMSWIPLPPGYYLGNSGEAILSPIAPLMLSVAAGLVCVSWALLNVCMWPLGKVSLFLSRKSREEINRARRGTVVSMCLLFVLIFFFIPWQVAYLCCWVIHFHTCASAPSVQTSTQPEGSIPLLDREVNVDHDDGYRDEEQKRRDLEQASVQRLIRASNANYNSHLLLFMTWLLPLAAPVLVVWVRTLATAGLTTPFDGDHFFLNAAPFLILVDFATWNSGPIFGRSSSCILPWFSEDISGI</sequence>
<evidence type="ECO:0000256" key="2">
    <source>
        <dbReference type="ARBA" id="ARBA00006931"/>
    </source>
</evidence>
<evidence type="ECO:0000256" key="8">
    <source>
        <dbReference type="ARBA" id="ARBA00022989"/>
    </source>
</evidence>
<keyword evidence="7 10" id="KW-0653">Protein transport</keyword>
<feature type="transmembrane region" description="Helical" evidence="10">
    <location>
        <begin position="748"/>
        <end position="768"/>
    </location>
</feature>
<feature type="domain" description="GPI inositol-deacylase transmembrane" evidence="12">
    <location>
        <begin position="688"/>
        <end position="891"/>
    </location>
</feature>
<accession>A0AAW0DEY0</accession>
<dbReference type="EC" id="3.1.-.-" evidence="10"/>
<comment type="similarity">
    <text evidence="2 10">Belongs to the GPI inositol-deacylase family.</text>
</comment>
<dbReference type="GO" id="GO:0006888">
    <property type="term" value="P:endoplasmic reticulum to Golgi vesicle-mediated transport"/>
    <property type="evidence" value="ECO:0007669"/>
    <property type="project" value="TreeGrafter"/>
</dbReference>
<evidence type="ECO:0000313" key="13">
    <source>
        <dbReference type="EMBL" id="KAK7049752.1"/>
    </source>
</evidence>
<dbReference type="Pfam" id="PF07819">
    <property type="entry name" value="PGAP1"/>
    <property type="match status" value="1"/>
</dbReference>
<dbReference type="GO" id="GO:0006505">
    <property type="term" value="P:GPI anchor metabolic process"/>
    <property type="evidence" value="ECO:0007669"/>
    <property type="project" value="TreeGrafter"/>
</dbReference>
<keyword evidence="8 10" id="KW-1133">Transmembrane helix</keyword>
<comment type="function">
    <text evidence="10">Involved in inositol deacylation of GPI-anchored proteins which plays important roles in the quality control and ER-associated degradation of GPI-anchored proteins.</text>
</comment>
<evidence type="ECO:0000256" key="10">
    <source>
        <dbReference type="RuleBase" id="RU365011"/>
    </source>
</evidence>
<feature type="domain" description="GPI inositol-deacylase PGAP1-like alpha/beta" evidence="11">
    <location>
        <begin position="79"/>
        <end position="298"/>
    </location>
</feature>
<feature type="transmembrane region" description="Helical" evidence="10">
    <location>
        <begin position="663"/>
        <end position="684"/>
    </location>
</feature>
<keyword evidence="5 10" id="KW-0378">Hydrolase</keyword>
<keyword evidence="9 10" id="KW-0472">Membrane</keyword>
<dbReference type="PANTHER" id="PTHR15495:SF7">
    <property type="entry name" value="GPI INOSITOL-DEACYLASE"/>
    <property type="match status" value="1"/>
</dbReference>
<evidence type="ECO:0000259" key="12">
    <source>
        <dbReference type="Pfam" id="PF25140"/>
    </source>
</evidence>
<dbReference type="GO" id="GO:0015031">
    <property type="term" value="P:protein transport"/>
    <property type="evidence" value="ECO:0007669"/>
    <property type="project" value="UniProtKB-KW"/>
</dbReference>
<dbReference type="PANTHER" id="PTHR15495">
    <property type="entry name" value="NEGATIVE REGULATOR OF VESICLE FORMATION-RELATED"/>
    <property type="match status" value="1"/>
</dbReference>
<reference evidence="13 14" key="1">
    <citation type="submission" date="2024-01" db="EMBL/GenBank/DDBJ databases">
        <title>A draft genome for a cacao thread blight-causing isolate of Paramarasmius palmivorus.</title>
        <authorList>
            <person name="Baruah I.K."/>
            <person name="Bukari Y."/>
            <person name="Amoako-Attah I."/>
            <person name="Meinhardt L.W."/>
            <person name="Bailey B.A."/>
            <person name="Cohen S.P."/>
        </authorList>
    </citation>
    <scope>NUCLEOTIDE SEQUENCE [LARGE SCALE GENOMIC DNA]</scope>
    <source>
        <strain evidence="13 14">GH-12</strain>
    </source>
</reference>
<comment type="subcellular location">
    <subcellularLocation>
        <location evidence="1">Endoplasmic reticulum membrane</location>
        <topology evidence="1">Multi-pass membrane protein</topology>
    </subcellularLocation>
</comment>
<dbReference type="Proteomes" id="UP001383192">
    <property type="component" value="Unassembled WGS sequence"/>
</dbReference>
<keyword evidence="4 10" id="KW-0812">Transmembrane</keyword>
<dbReference type="AlphaFoldDB" id="A0AAW0DEY0"/>
<dbReference type="InterPro" id="IPR029058">
    <property type="entry name" value="AB_hydrolase_fold"/>
</dbReference>
<dbReference type="InterPro" id="IPR056824">
    <property type="entry name" value="PGAP1_TMD"/>
</dbReference>
<keyword evidence="6 10" id="KW-0256">Endoplasmic reticulum</keyword>
<dbReference type="SUPFAM" id="SSF53474">
    <property type="entry name" value="alpha/beta-Hydrolases"/>
    <property type="match status" value="1"/>
</dbReference>
<feature type="transmembrane region" description="Helical" evidence="10">
    <location>
        <begin position="704"/>
        <end position="727"/>
    </location>
</feature>
<name>A0AAW0DEY0_9AGAR</name>
<dbReference type="InterPro" id="IPR012908">
    <property type="entry name" value="PGAP1-ab_dom-like"/>
</dbReference>
<keyword evidence="14" id="KW-1185">Reference proteome</keyword>
<comment type="caution">
    <text evidence="10">Lacks conserved residue(s) required for the propagation of feature annotation.</text>
</comment>
<gene>
    <name evidence="13" type="primary">BST1</name>
    <name evidence="13" type="ORF">VNI00_005783</name>
</gene>
<keyword evidence="3 10" id="KW-0813">Transport</keyword>
<protein>
    <recommendedName>
        <fullName evidence="10">GPI inositol-deacylase</fullName>
        <ecNumber evidence="10">3.1.-.-</ecNumber>
    </recommendedName>
</protein>
<dbReference type="Pfam" id="PF25140">
    <property type="entry name" value="PGAP1_TMD"/>
    <property type="match status" value="1"/>
</dbReference>
<evidence type="ECO:0000256" key="5">
    <source>
        <dbReference type="ARBA" id="ARBA00022801"/>
    </source>
</evidence>
<dbReference type="GO" id="GO:0050185">
    <property type="term" value="F:phosphatidylinositol deacylase activity"/>
    <property type="evidence" value="ECO:0007669"/>
    <property type="project" value="TreeGrafter"/>
</dbReference>
<evidence type="ECO:0000256" key="7">
    <source>
        <dbReference type="ARBA" id="ARBA00022927"/>
    </source>
</evidence>
<comment type="caution">
    <text evidence="13">The sequence shown here is derived from an EMBL/GenBank/DDBJ whole genome shotgun (WGS) entry which is preliminary data.</text>
</comment>